<dbReference type="OrthoDB" id="9890280at2759"/>
<dbReference type="GO" id="GO:0007020">
    <property type="term" value="P:microtubule nucleation"/>
    <property type="evidence" value="ECO:0007669"/>
    <property type="project" value="TreeGrafter"/>
</dbReference>
<dbReference type="AlphaFoldDB" id="A0A5C3F3M3"/>
<feature type="coiled-coil region" evidence="1">
    <location>
        <begin position="523"/>
        <end position="550"/>
    </location>
</feature>
<evidence type="ECO:0000256" key="2">
    <source>
        <dbReference type="SAM" id="MobiDB-lite"/>
    </source>
</evidence>
<keyword evidence="4" id="KW-1185">Reference proteome</keyword>
<dbReference type="InterPro" id="IPR015943">
    <property type="entry name" value="WD40/YVTN_repeat-like_dom_sf"/>
</dbReference>
<organism evidence="3 4">
    <name type="scientific">Pseudozyma flocculosa</name>
    <dbReference type="NCBI Taxonomy" id="84751"/>
    <lineage>
        <taxon>Eukaryota</taxon>
        <taxon>Fungi</taxon>
        <taxon>Dikarya</taxon>
        <taxon>Basidiomycota</taxon>
        <taxon>Ustilaginomycotina</taxon>
        <taxon>Ustilaginomycetes</taxon>
        <taxon>Ustilaginales</taxon>
        <taxon>Ustilaginaceae</taxon>
        <taxon>Pseudozyma</taxon>
    </lineage>
</organism>
<reference evidence="3 4" key="1">
    <citation type="submission" date="2018-03" db="EMBL/GenBank/DDBJ databases">
        <authorList>
            <person name="Guldener U."/>
        </authorList>
    </citation>
    <scope>NUCLEOTIDE SEQUENCE [LARGE SCALE GENOMIC DNA]</scope>
    <source>
        <strain evidence="3 4">DAOM196992</strain>
    </source>
</reference>
<dbReference type="GO" id="GO:0000278">
    <property type="term" value="P:mitotic cell cycle"/>
    <property type="evidence" value="ECO:0007669"/>
    <property type="project" value="TreeGrafter"/>
</dbReference>
<sequence length="553" mass="58000">MQQPSPPDAYFLAASTSTLAVGSITSTTSDPTAPASHTVRLHAASPASQSRIAVACWQSSSAKIIAASDEGLTSLDPTLRHKARMVRSPVGHVAANRSGDTAYCTADGRTVWLDAEGREIRRVGPSKPPATPSLLALSSDSRRLALYTPSSDSLQVCLRTATASPTTLTRRRQTAAPPSKVSSLAFSPTRASFLAAGSDAGSLDLFDASLPGSPLQSWPDLHVGRINQVLFSPVARMQLLVTASEDRSVSIIDLEKMEVKSTLAYPYPITSIDWSPNGLLLLLGTSSGDVFVQDLRMAASRTPRRISLSADRTGAVHSIQFVLLGERDKKTLEAMATSTAAPASATSPSQALRPLEGVLTESSKVNAPATATIPLSGPKGVKRAAPEGSSVGAATVAPASSSTATTPLASMSQPRKERPLHRSNVPSPSDGPATTAPAFAAAPSSPHLSAAAAAAAGACPTCGHDPRSATGDATRRAATICDLDDATGRLTSKIEAIELDLVHSQQAHKRHIEALLRSYLDPTEGQLSELQRLRAENEQLKRQLYSSRDYRGF</sequence>
<keyword evidence="1" id="KW-0175">Coiled coil</keyword>
<dbReference type="PANTHER" id="PTHR44414">
    <property type="entry name" value="PROTEIN NEDD1"/>
    <property type="match status" value="1"/>
</dbReference>
<dbReference type="GO" id="GO:0000922">
    <property type="term" value="C:spindle pole"/>
    <property type="evidence" value="ECO:0007669"/>
    <property type="project" value="TreeGrafter"/>
</dbReference>
<dbReference type="GO" id="GO:0036064">
    <property type="term" value="C:ciliary basal body"/>
    <property type="evidence" value="ECO:0007669"/>
    <property type="project" value="TreeGrafter"/>
</dbReference>
<protein>
    <submittedName>
        <fullName evidence="3">Uncharacterized protein</fullName>
    </submittedName>
</protein>
<dbReference type="Proteomes" id="UP000323386">
    <property type="component" value="Unassembled WGS sequence"/>
</dbReference>
<dbReference type="PANTHER" id="PTHR44414:SF1">
    <property type="entry name" value="PROTEIN NEDD1"/>
    <property type="match status" value="1"/>
</dbReference>
<dbReference type="InterPro" id="IPR052818">
    <property type="entry name" value="NEDD1_Spindle_Assembly"/>
</dbReference>
<dbReference type="SMART" id="SM00320">
    <property type="entry name" value="WD40"/>
    <property type="match status" value="3"/>
</dbReference>
<gene>
    <name evidence="3" type="ORF">PSFLO_03348</name>
</gene>
<dbReference type="GO" id="GO:0043015">
    <property type="term" value="F:gamma-tubulin binding"/>
    <property type="evidence" value="ECO:0007669"/>
    <property type="project" value="TreeGrafter"/>
</dbReference>
<feature type="region of interest" description="Disordered" evidence="2">
    <location>
        <begin position="369"/>
        <end position="442"/>
    </location>
</feature>
<dbReference type="SUPFAM" id="SSF50978">
    <property type="entry name" value="WD40 repeat-like"/>
    <property type="match status" value="1"/>
</dbReference>
<dbReference type="InterPro" id="IPR036322">
    <property type="entry name" value="WD40_repeat_dom_sf"/>
</dbReference>
<evidence type="ECO:0000256" key="1">
    <source>
        <dbReference type="SAM" id="Coils"/>
    </source>
</evidence>
<dbReference type="InterPro" id="IPR001680">
    <property type="entry name" value="WD40_rpt"/>
</dbReference>
<evidence type="ECO:0000313" key="3">
    <source>
        <dbReference type="EMBL" id="SPO37871.1"/>
    </source>
</evidence>
<name>A0A5C3F3M3_9BASI</name>
<dbReference type="Gene3D" id="2.130.10.10">
    <property type="entry name" value="YVTN repeat-like/Quinoprotein amine dehydrogenase"/>
    <property type="match status" value="1"/>
</dbReference>
<accession>A0A5C3F3M3</accession>
<dbReference type="GO" id="GO:0005814">
    <property type="term" value="C:centriole"/>
    <property type="evidence" value="ECO:0007669"/>
    <property type="project" value="TreeGrafter"/>
</dbReference>
<feature type="compositionally biased region" description="Low complexity" evidence="2">
    <location>
        <begin position="388"/>
        <end position="410"/>
    </location>
</feature>
<feature type="compositionally biased region" description="Low complexity" evidence="2">
    <location>
        <begin position="432"/>
        <end position="442"/>
    </location>
</feature>
<dbReference type="EMBL" id="OOIP01000008">
    <property type="protein sequence ID" value="SPO37871.1"/>
    <property type="molecule type" value="Genomic_DNA"/>
</dbReference>
<dbReference type="GO" id="GO:0005737">
    <property type="term" value="C:cytoplasm"/>
    <property type="evidence" value="ECO:0007669"/>
    <property type="project" value="TreeGrafter"/>
</dbReference>
<proteinExistence type="predicted"/>
<evidence type="ECO:0000313" key="4">
    <source>
        <dbReference type="Proteomes" id="UP000323386"/>
    </source>
</evidence>